<evidence type="ECO:0000313" key="2">
    <source>
        <dbReference type="Proteomes" id="UP000016931"/>
    </source>
</evidence>
<sequence>MSPIARSAIKLTQKLRDSAYRTQMLDLVQEAINKPELAHFTVATFKNASHTSPSDPREHATVFLATEEQAKNNKAQAVHIYHDKDYKFTGYSLWQERENREDKTKDT</sequence>
<dbReference type="GeneID" id="27903587"/>
<dbReference type="OrthoDB" id="3911445at2759"/>
<dbReference type="HOGENOM" id="CLU_2249336_0_0_1"/>
<reference evidence="1 2" key="1">
    <citation type="journal article" date="2012" name="PLoS Pathog.">
        <title>Diverse lifestyles and strategies of plant pathogenesis encoded in the genomes of eighteen Dothideomycetes fungi.</title>
        <authorList>
            <person name="Ohm R.A."/>
            <person name="Feau N."/>
            <person name="Henrissat B."/>
            <person name="Schoch C.L."/>
            <person name="Horwitz B.A."/>
            <person name="Barry K.W."/>
            <person name="Condon B.J."/>
            <person name="Copeland A.C."/>
            <person name="Dhillon B."/>
            <person name="Glaser F."/>
            <person name="Hesse C.N."/>
            <person name="Kosti I."/>
            <person name="LaButti K."/>
            <person name="Lindquist E.A."/>
            <person name="Lucas S."/>
            <person name="Salamov A.A."/>
            <person name="Bradshaw R.E."/>
            <person name="Ciuffetti L."/>
            <person name="Hamelin R.C."/>
            <person name="Kema G.H.J."/>
            <person name="Lawrence C."/>
            <person name="Scott J.A."/>
            <person name="Spatafora J.W."/>
            <person name="Turgeon B.G."/>
            <person name="de Wit P.J.G.M."/>
            <person name="Zhong S."/>
            <person name="Goodwin S.B."/>
            <person name="Grigoriev I.V."/>
        </authorList>
    </citation>
    <scope>NUCLEOTIDE SEQUENCE [LARGE SCALE GENOMIC DNA]</scope>
    <source>
        <strain evidence="1 2">SO2202</strain>
    </source>
</reference>
<keyword evidence="2" id="KW-1185">Reference proteome</keyword>
<dbReference type="EMBL" id="KB456267">
    <property type="protein sequence ID" value="EMF10932.1"/>
    <property type="molecule type" value="Genomic_DNA"/>
</dbReference>
<dbReference type="RefSeq" id="XP_016759053.1">
    <property type="nucleotide sequence ID" value="XM_016906450.1"/>
</dbReference>
<accession>N1QGF7</accession>
<proteinExistence type="predicted"/>
<evidence type="ECO:0000313" key="1">
    <source>
        <dbReference type="EMBL" id="EMF10932.1"/>
    </source>
</evidence>
<dbReference type="AlphaFoldDB" id="N1QGF7"/>
<organism evidence="1 2">
    <name type="scientific">Sphaerulina musiva (strain SO2202)</name>
    <name type="common">Poplar stem canker fungus</name>
    <name type="synonym">Septoria musiva</name>
    <dbReference type="NCBI Taxonomy" id="692275"/>
    <lineage>
        <taxon>Eukaryota</taxon>
        <taxon>Fungi</taxon>
        <taxon>Dikarya</taxon>
        <taxon>Ascomycota</taxon>
        <taxon>Pezizomycotina</taxon>
        <taxon>Dothideomycetes</taxon>
        <taxon>Dothideomycetidae</taxon>
        <taxon>Mycosphaerellales</taxon>
        <taxon>Mycosphaerellaceae</taxon>
        <taxon>Sphaerulina</taxon>
    </lineage>
</organism>
<protein>
    <submittedName>
        <fullName evidence="1">Uncharacterized protein</fullName>
    </submittedName>
</protein>
<name>N1QGF7_SPHMS</name>
<dbReference type="Proteomes" id="UP000016931">
    <property type="component" value="Unassembled WGS sequence"/>
</dbReference>
<gene>
    <name evidence="1" type="ORF">SEPMUDRAFT_150880</name>
</gene>